<dbReference type="InterPro" id="IPR013783">
    <property type="entry name" value="Ig-like_fold"/>
</dbReference>
<organism evidence="2 3">
    <name type="scientific">Marinobacterium aestuariivivens</name>
    <dbReference type="NCBI Taxonomy" id="1698799"/>
    <lineage>
        <taxon>Bacteria</taxon>
        <taxon>Pseudomonadati</taxon>
        <taxon>Pseudomonadota</taxon>
        <taxon>Gammaproteobacteria</taxon>
        <taxon>Oceanospirillales</taxon>
        <taxon>Oceanospirillaceae</taxon>
        <taxon>Marinobacterium</taxon>
    </lineage>
</organism>
<dbReference type="InterPro" id="IPR036116">
    <property type="entry name" value="FN3_sf"/>
</dbReference>
<accession>A0ABW2A6Y8</accession>
<sequence length="355" mass="35264">MAQLDQYVPAGRYYLQISGVGSAASPYSDYGSLGFYYISGTVQPAVTDDTPPTVNSAGWWATLPAASSTSSIDMAVNAASDDSGVVEYWFQCVTGGSGCGYSGWQGSTQYSATGLAPGTLYSFQVKARDAYGNETAWSSIQSATTYANQVPVANDDSASTDAGVAVSIPVLANDTDADGDSLNIETVGASSDGSVVASGGELVYTPAAGFSGTTSFTYTVTDGLAESAPATVTVTVHAVNGAPVAADDSASVGLNSSVVIDVLANDSDPDGDSLTIASVTGANKGSLTHDGSQVTYSSGNRRGGDSFTYTVIDSNGGSATATVSVNISPDGGGDSGGGDGGDTGGGGKCHPKKGC</sequence>
<proteinExistence type="predicted"/>
<evidence type="ECO:0000313" key="3">
    <source>
        <dbReference type="Proteomes" id="UP001596422"/>
    </source>
</evidence>
<evidence type="ECO:0000256" key="1">
    <source>
        <dbReference type="SAM" id="MobiDB-lite"/>
    </source>
</evidence>
<dbReference type="Pfam" id="PF17963">
    <property type="entry name" value="Big_9"/>
    <property type="match status" value="2"/>
</dbReference>
<feature type="region of interest" description="Disordered" evidence="1">
    <location>
        <begin position="327"/>
        <end position="355"/>
    </location>
</feature>
<dbReference type="NCBIfam" id="NF012211">
    <property type="entry name" value="tand_rpt_95"/>
    <property type="match status" value="2"/>
</dbReference>
<gene>
    <name evidence="2" type="ORF">ACFQDL_26345</name>
</gene>
<keyword evidence="3" id="KW-1185">Reference proteome</keyword>
<name>A0ABW2A6Y8_9GAMM</name>
<feature type="compositionally biased region" description="Gly residues" evidence="1">
    <location>
        <begin position="330"/>
        <end position="348"/>
    </location>
</feature>
<dbReference type="PANTHER" id="PTHR34720:SF9">
    <property type="entry name" value="BLR4714 PROTEIN"/>
    <property type="match status" value="1"/>
</dbReference>
<dbReference type="EMBL" id="JBHSWE010000001">
    <property type="protein sequence ID" value="MFC6673213.1"/>
    <property type="molecule type" value="Genomic_DNA"/>
</dbReference>
<dbReference type="Gene3D" id="2.60.40.2810">
    <property type="match status" value="1"/>
</dbReference>
<reference evidence="3" key="1">
    <citation type="journal article" date="2019" name="Int. J. Syst. Evol. Microbiol.">
        <title>The Global Catalogue of Microorganisms (GCM) 10K type strain sequencing project: providing services to taxonomists for standard genome sequencing and annotation.</title>
        <authorList>
            <consortium name="The Broad Institute Genomics Platform"/>
            <consortium name="The Broad Institute Genome Sequencing Center for Infectious Disease"/>
            <person name="Wu L."/>
            <person name="Ma J."/>
        </authorList>
    </citation>
    <scope>NUCLEOTIDE SEQUENCE [LARGE SCALE GENOMIC DNA]</scope>
    <source>
        <strain evidence="3">NBRC 111756</strain>
    </source>
</reference>
<dbReference type="SUPFAM" id="SSF49265">
    <property type="entry name" value="Fibronectin type III"/>
    <property type="match status" value="1"/>
</dbReference>
<evidence type="ECO:0000313" key="2">
    <source>
        <dbReference type="EMBL" id="MFC6673213.1"/>
    </source>
</evidence>
<dbReference type="Gene3D" id="2.60.40.10">
    <property type="entry name" value="Immunoglobulins"/>
    <property type="match status" value="2"/>
</dbReference>
<dbReference type="CDD" id="cd00063">
    <property type="entry name" value="FN3"/>
    <property type="match status" value="1"/>
</dbReference>
<protein>
    <submittedName>
        <fullName evidence="2">Ig-like domain-containing protein</fullName>
    </submittedName>
</protein>
<dbReference type="Proteomes" id="UP001596422">
    <property type="component" value="Unassembled WGS sequence"/>
</dbReference>
<dbReference type="InterPro" id="IPR003961">
    <property type="entry name" value="FN3_dom"/>
</dbReference>
<comment type="caution">
    <text evidence="2">The sequence shown here is derived from an EMBL/GenBank/DDBJ whole genome shotgun (WGS) entry which is preliminary data.</text>
</comment>
<dbReference type="PANTHER" id="PTHR34720">
    <property type="entry name" value="MICROCYSTIN DEPENDENT PROTEIN"/>
    <property type="match status" value="1"/>
</dbReference>